<evidence type="ECO:0000313" key="6">
    <source>
        <dbReference type="EMBL" id="AYC31447.1"/>
    </source>
</evidence>
<comment type="function">
    <text evidence="4">Enhances distal genes transcription elongation in a specialized subset of operons that encode extracytoplasmic components.</text>
</comment>
<dbReference type="CDD" id="cd06091">
    <property type="entry name" value="KOW_NusG"/>
    <property type="match status" value="1"/>
</dbReference>
<dbReference type="EMBL" id="CP032419">
    <property type="protein sequence ID" value="AYC31447.1"/>
    <property type="molecule type" value="Genomic_DNA"/>
</dbReference>
<protein>
    <recommendedName>
        <fullName evidence="4">Transcription antitermination protein RfaH</fullName>
    </recommendedName>
</protein>
<dbReference type="InterPro" id="IPR006645">
    <property type="entry name" value="NGN-like_dom"/>
</dbReference>
<sequence>MNSSKENTGKAWYLVQCKARQDERAEENLLRQGYVCYRPKLKRERLLRRHRQMVEESLFPGYLFVQLSQQDGWGPLRSTRGVTRIVSFGSQPVAVDDYLIEQLQQHEHEPYTQELLTAGEKVRINEGPFAELEGIFLAMDGNKRVVLLLNFLQREQKILMPVTGISKI</sequence>
<evidence type="ECO:0000256" key="4">
    <source>
        <dbReference type="HAMAP-Rule" id="MF_00951"/>
    </source>
</evidence>
<dbReference type="OrthoDB" id="9790639at2"/>
<accession>A0A385YZP9</accession>
<dbReference type="Pfam" id="PF02357">
    <property type="entry name" value="NusG"/>
    <property type="match status" value="1"/>
</dbReference>
<comment type="subunit">
    <text evidence="4">Interacts with both the nontemplate DNA and the RNA polymerase (RNAP).</text>
</comment>
<organism evidence="6 7">
    <name type="scientific">Pseudomonas cavernae</name>
    <dbReference type="NCBI Taxonomy" id="2320867"/>
    <lineage>
        <taxon>Bacteria</taxon>
        <taxon>Pseudomonadati</taxon>
        <taxon>Pseudomonadota</taxon>
        <taxon>Gammaproteobacteria</taxon>
        <taxon>Pseudomonadales</taxon>
        <taxon>Pseudomonadaceae</taxon>
        <taxon>Pseudomonas</taxon>
    </lineage>
</organism>
<dbReference type="RefSeq" id="WP_119892073.1">
    <property type="nucleotide sequence ID" value="NZ_CP032419.1"/>
</dbReference>
<comment type="similarity">
    <text evidence="4">Belongs to the RfaH family.</text>
</comment>
<keyword evidence="4" id="KW-0238">DNA-binding</keyword>
<evidence type="ECO:0000256" key="1">
    <source>
        <dbReference type="ARBA" id="ARBA00022814"/>
    </source>
</evidence>
<dbReference type="CDD" id="cd09892">
    <property type="entry name" value="NGN_SP_RfaH"/>
    <property type="match status" value="1"/>
</dbReference>
<dbReference type="SUPFAM" id="SSF50104">
    <property type="entry name" value="Translation proteins SH3-like domain"/>
    <property type="match status" value="1"/>
</dbReference>
<evidence type="ECO:0000256" key="2">
    <source>
        <dbReference type="ARBA" id="ARBA00023015"/>
    </source>
</evidence>
<dbReference type="Proteomes" id="UP000265560">
    <property type="component" value="Chromosome"/>
</dbReference>
<dbReference type="GO" id="GO:0005829">
    <property type="term" value="C:cytosol"/>
    <property type="evidence" value="ECO:0007669"/>
    <property type="project" value="TreeGrafter"/>
</dbReference>
<dbReference type="PANTHER" id="PTHR30265">
    <property type="entry name" value="RHO-INTERACTING TRANSCRIPTION TERMINATION FACTOR NUSG"/>
    <property type="match status" value="1"/>
</dbReference>
<evidence type="ECO:0000256" key="3">
    <source>
        <dbReference type="ARBA" id="ARBA00023163"/>
    </source>
</evidence>
<dbReference type="PANTHER" id="PTHR30265:SF7">
    <property type="entry name" value="TRANSCRIPTION ANTITERMINATION PROTEIN RFAH"/>
    <property type="match status" value="1"/>
</dbReference>
<dbReference type="KEGG" id="pcav:D3880_03145"/>
<dbReference type="InterPro" id="IPR036735">
    <property type="entry name" value="NGN_dom_sf"/>
</dbReference>
<dbReference type="InterPro" id="IPR010215">
    <property type="entry name" value="Transcription_antiterm_RfaH"/>
</dbReference>
<reference evidence="7" key="1">
    <citation type="submission" date="2018-09" db="EMBL/GenBank/DDBJ databases">
        <authorList>
            <person name="Zhu H."/>
        </authorList>
    </citation>
    <scope>NUCLEOTIDE SEQUENCE [LARGE SCALE GENOMIC DNA]</scope>
    <source>
        <strain evidence="7">K2W31S-8</strain>
    </source>
</reference>
<name>A0A385YZP9_9PSED</name>
<keyword evidence="2 4" id="KW-0805">Transcription regulation</keyword>
<dbReference type="GO" id="GO:0001073">
    <property type="term" value="F:transcription antitermination factor activity, DNA binding"/>
    <property type="evidence" value="ECO:0007669"/>
    <property type="project" value="UniProtKB-UniRule"/>
</dbReference>
<dbReference type="SMART" id="SM00738">
    <property type="entry name" value="NGN"/>
    <property type="match status" value="1"/>
</dbReference>
<keyword evidence="3 4" id="KW-0804">Transcription</keyword>
<keyword evidence="7" id="KW-1185">Reference proteome</keyword>
<dbReference type="HAMAP" id="MF_00951">
    <property type="entry name" value="RfaH"/>
    <property type="match status" value="1"/>
</dbReference>
<dbReference type="InterPro" id="IPR008991">
    <property type="entry name" value="Translation_prot_SH3-like_sf"/>
</dbReference>
<dbReference type="AlphaFoldDB" id="A0A385YZP9"/>
<evidence type="ECO:0000313" key="7">
    <source>
        <dbReference type="Proteomes" id="UP000265560"/>
    </source>
</evidence>
<proteinExistence type="inferred from homology"/>
<gene>
    <name evidence="4 6" type="primary">rfaH</name>
    <name evidence="6" type="ORF">D3880_03145</name>
</gene>
<dbReference type="GO" id="GO:0003677">
    <property type="term" value="F:DNA binding"/>
    <property type="evidence" value="ECO:0007669"/>
    <property type="project" value="UniProtKB-UniRule"/>
</dbReference>
<dbReference type="NCBIfam" id="TIGR01955">
    <property type="entry name" value="RfaH"/>
    <property type="match status" value="1"/>
</dbReference>
<dbReference type="NCBIfam" id="NF006534">
    <property type="entry name" value="PRK09014.1"/>
    <property type="match status" value="1"/>
</dbReference>
<feature type="domain" description="NusG-like N-terminal" evidence="5">
    <location>
        <begin position="9"/>
        <end position="107"/>
    </location>
</feature>
<dbReference type="SUPFAM" id="SSF82679">
    <property type="entry name" value="N-utilization substance G protein NusG, N-terminal domain"/>
    <property type="match status" value="1"/>
</dbReference>
<dbReference type="InterPro" id="IPR043425">
    <property type="entry name" value="NusG-like"/>
</dbReference>
<evidence type="ECO:0000259" key="5">
    <source>
        <dbReference type="SMART" id="SM00738"/>
    </source>
</evidence>
<keyword evidence="1 4" id="KW-0889">Transcription antitermination</keyword>
<dbReference type="Gene3D" id="3.30.70.940">
    <property type="entry name" value="NusG, N-terminal domain"/>
    <property type="match status" value="1"/>
</dbReference>
<dbReference type="GO" id="GO:0006354">
    <property type="term" value="P:DNA-templated transcription elongation"/>
    <property type="evidence" value="ECO:0007669"/>
    <property type="project" value="InterPro"/>
</dbReference>